<organism evidence="2">
    <name type="scientific">OCS116 cluster bacterium</name>
    <dbReference type="NCBI Taxonomy" id="2030921"/>
    <lineage>
        <taxon>Bacteria</taxon>
        <taxon>Pseudomonadati</taxon>
        <taxon>Pseudomonadota</taxon>
        <taxon>Alphaproteobacteria</taxon>
        <taxon>OCS116 cluster</taxon>
    </lineage>
</organism>
<keyword evidence="1" id="KW-1133">Transmembrane helix</keyword>
<dbReference type="EMBL" id="NVUS01000007">
    <property type="protein sequence ID" value="PCJ01650.1"/>
    <property type="molecule type" value="Genomic_DNA"/>
</dbReference>
<sequence length="140" mass="15439">MMLKAFNIFMAYLIGCIFTAVCVALTYYLPQMAAAAEITSKNIVDMILVVTASIIIFSSPLTLIFGLFAYFKKIDSPYFYMTAGFFAIMTTLAFIPGLQGVEGDQDSLWVPFVGVIAAAAAGYIFWYLAIRRPLPKTQQA</sequence>
<evidence type="ECO:0000256" key="1">
    <source>
        <dbReference type="SAM" id="Phobius"/>
    </source>
</evidence>
<feature type="transmembrane region" description="Helical" evidence="1">
    <location>
        <begin position="47"/>
        <end position="71"/>
    </location>
</feature>
<keyword evidence="1" id="KW-0812">Transmembrane</keyword>
<reference key="1">
    <citation type="submission" date="2017-08" db="EMBL/GenBank/DDBJ databases">
        <title>A dynamic microbial community with high functional redundancy inhabits the cold, oxic subseafloor aquifer.</title>
        <authorList>
            <person name="Tully B.J."/>
            <person name="Wheat C.G."/>
            <person name="Glazer B.T."/>
            <person name="Huber J.A."/>
        </authorList>
    </citation>
    <scope>NUCLEOTIDE SEQUENCE [LARGE SCALE GENOMIC DNA]</scope>
</reference>
<reference evidence="2" key="2">
    <citation type="journal article" date="2018" name="ISME J.">
        <title>A dynamic microbial community with high functional redundancy inhabits the cold, oxic subseafloor aquifer.</title>
        <authorList>
            <person name="Tully B.J."/>
            <person name="Wheat C.G."/>
            <person name="Glazer B.T."/>
            <person name="Huber J.A."/>
        </authorList>
    </citation>
    <scope>NUCLEOTIDE SEQUENCE</scope>
    <source>
        <strain evidence="2">NORP83</strain>
    </source>
</reference>
<feature type="transmembrane region" description="Helical" evidence="1">
    <location>
        <begin position="7"/>
        <end position="27"/>
    </location>
</feature>
<feature type="transmembrane region" description="Helical" evidence="1">
    <location>
        <begin position="108"/>
        <end position="130"/>
    </location>
</feature>
<name>A0A2A4Z4I7_9PROT</name>
<proteinExistence type="predicted"/>
<accession>A0A2A4Z4I7</accession>
<evidence type="ECO:0000313" key="2">
    <source>
        <dbReference type="EMBL" id="PCJ01650.1"/>
    </source>
</evidence>
<dbReference type="AlphaFoldDB" id="A0A2A4Z4I7"/>
<comment type="caution">
    <text evidence="2">The sequence shown here is derived from an EMBL/GenBank/DDBJ whole genome shotgun (WGS) entry which is preliminary data.</text>
</comment>
<feature type="transmembrane region" description="Helical" evidence="1">
    <location>
        <begin position="78"/>
        <end position="96"/>
    </location>
</feature>
<protein>
    <submittedName>
        <fullName evidence="2">Uncharacterized protein</fullName>
    </submittedName>
</protein>
<gene>
    <name evidence="2" type="ORF">COB13_07250</name>
</gene>
<keyword evidence="1" id="KW-0472">Membrane</keyword>